<evidence type="ECO:0000256" key="7">
    <source>
        <dbReference type="ARBA" id="ARBA00022833"/>
    </source>
</evidence>
<protein>
    <recommendedName>
        <fullName evidence="9">tRNA (guanine(26)-N(2))-dimethyltransferase</fullName>
        <ecNumber evidence="9">2.1.1.216</ecNumber>
    </recommendedName>
    <alternativeName>
        <fullName evidence="9">tRNA 2,2-dimethylguanosine-26 methyltransferase</fullName>
    </alternativeName>
    <alternativeName>
        <fullName evidence="9">tRNA(guanine-26,N(2)-N(2)) methyltransferase</fullName>
    </alternativeName>
    <alternativeName>
        <fullName evidence="9">tRNA(m(2,2)G26)dimethyltransferase</fullName>
    </alternativeName>
</protein>
<feature type="binding site" evidence="9">
    <location>
        <position position="87"/>
    </location>
    <ligand>
        <name>S-adenosyl-L-methionine</name>
        <dbReference type="ChEBI" id="CHEBI:59789"/>
    </ligand>
</feature>
<feature type="binding site" evidence="9">
    <location>
        <position position="114"/>
    </location>
    <ligand>
        <name>S-adenosyl-L-methionine</name>
        <dbReference type="ChEBI" id="CHEBI:59789"/>
    </ligand>
</feature>
<evidence type="ECO:0000313" key="12">
    <source>
        <dbReference type="Proteomes" id="UP000694018"/>
    </source>
</evidence>
<keyword evidence="8 9" id="KW-0694">RNA-binding</keyword>
<dbReference type="GO" id="GO:0046872">
    <property type="term" value="F:metal ion binding"/>
    <property type="evidence" value="ECO:0007669"/>
    <property type="project" value="UniProtKB-KW"/>
</dbReference>
<evidence type="ECO:0000256" key="10">
    <source>
        <dbReference type="PROSITE-ProRule" id="PRU00958"/>
    </source>
</evidence>
<dbReference type="GeneID" id="65564013"/>
<dbReference type="Proteomes" id="UP000694018">
    <property type="component" value="Chromosome"/>
</dbReference>
<feature type="binding site" evidence="9">
    <location>
        <position position="69"/>
    </location>
    <ligand>
        <name>S-adenosyl-L-methionine</name>
        <dbReference type="ChEBI" id="CHEBI:59789"/>
    </ligand>
</feature>
<evidence type="ECO:0000256" key="6">
    <source>
        <dbReference type="ARBA" id="ARBA00022723"/>
    </source>
</evidence>
<dbReference type="InterPro" id="IPR002905">
    <property type="entry name" value="Trm1"/>
</dbReference>
<reference evidence="11" key="1">
    <citation type="journal article" date="2021" name="Environ. Microbiol.">
        <title>New insights into the diversity and evolution of the archaeal mobilome from three complete genomes of Saccharolobus shibatae.</title>
        <authorList>
            <person name="Medvedeva S."/>
            <person name="Brandt D."/>
            <person name="Cvirkaite-Krupovic V."/>
            <person name="Liu Y."/>
            <person name="Severinov K."/>
            <person name="Ishino S."/>
            <person name="Ishino Y."/>
            <person name="Prangishvili D."/>
            <person name="Kalinowski J."/>
            <person name="Krupovic M."/>
        </authorList>
    </citation>
    <scope>NUCLEOTIDE SEQUENCE</scope>
    <source>
        <strain evidence="11">B12</strain>
    </source>
</reference>
<evidence type="ECO:0000256" key="1">
    <source>
        <dbReference type="ARBA" id="ARBA00022555"/>
    </source>
</evidence>
<feature type="binding site" evidence="9">
    <location>
        <position position="263"/>
    </location>
    <ligand>
        <name>Zn(2+)</name>
        <dbReference type="ChEBI" id="CHEBI:29105"/>
    </ligand>
</feature>
<dbReference type="EC" id="2.1.1.216" evidence="9"/>
<feature type="binding site" evidence="9">
    <location>
        <position position="115"/>
    </location>
    <ligand>
        <name>S-adenosyl-L-methionine</name>
        <dbReference type="ChEBI" id="CHEBI:59789"/>
    </ligand>
</feature>
<dbReference type="EMBL" id="CP077717">
    <property type="protein sequence ID" value="QXJ29662.1"/>
    <property type="molecule type" value="Genomic_DNA"/>
</dbReference>
<keyword evidence="6 9" id="KW-0479">Metal-binding</keyword>
<feature type="binding site" evidence="9">
    <location>
        <position position="44"/>
    </location>
    <ligand>
        <name>S-adenosyl-L-methionine</name>
        <dbReference type="ChEBI" id="CHEBI:59789"/>
    </ligand>
</feature>
<keyword evidence="5 9" id="KW-0819">tRNA processing</keyword>
<dbReference type="AlphaFoldDB" id="A0A8F5BQN7"/>
<keyword evidence="4 9" id="KW-0949">S-adenosyl-L-methionine</keyword>
<sequence length="378" mass="43136">MKLKEVTEGKVRIFVPDPKEYMIEGKFDPSWAPVFYNPKMTFNRDLSVIVVSLLKPKIILDALSATGIRGIRYYVESWKSEQLILNDKNSTATSLIQINVKNNGIENAKIYNKDANVLLYEIKSEYIDIDPFGSPVPFILSSINATIRNGIVAFTATDLSPLEGSSRTSCRRKYDAINYKLSSSKELGLRILIGKIIREAAMLEKTVYPLFSFYADYYYRLFVRVESGARKADENINKNLKYFGECPRCGFQTFVDENCKIKCPICGENFIIIGPLFIGPLHNMEFLKRMIDIYNNFNYLSSFNRIQKLLNVIEKEAKYKSVFYNISKLASKLKVSAIPPIDSILECLGDASKTHFAPTGIRTDKGYEEIIRCVKNLR</sequence>
<dbReference type="GO" id="GO:0002940">
    <property type="term" value="P:tRNA N2-guanine methylation"/>
    <property type="evidence" value="ECO:0007669"/>
    <property type="project" value="TreeGrafter"/>
</dbReference>
<dbReference type="GO" id="GO:0000049">
    <property type="term" value="F:tRNA binding"/>
    <property type="evidence" value="ECO:0007669"/>
    <property type="project" value="UniProtKB-UniRule"/>
</dbReference>
<comment type="function">
    <text evidence="9">Dimethylates a single guanine residue at position 26 of a number of tRNAs using S-adenosyl-L-methionine as donor of the methyl groups.</text>
</comment>
<evidence type="ECO:0000256" key="5">
    <source>
        <dbReference type="ARBA" id="ARBA00022694"/>
    </source>
</evidence>
<comment type="catalytic activity">
    <reaction evidence="9">
        <text>guanosine(26) in tRNA + 2 S-adenosyl-L-methionine = N(2)-dimethylguanosine(26) in tRNA + 2 S-adenosyl-L-homocysteine + 2 H(+)</text>
        <dbReference type="Rhea" id="RHEA:43140"/>
        <dbReference type="Rhea" id="RHEA-COMP:10359"/>
        <dbReference type="Rhea" id="RHEA-COMP:10360"/>
        <dbReference type="ChEBI" id="CHEBI:15378"/>
        <dbReference type="ChEBI" id="CHEBI:57856"/>
        <dbReference type="ChEBI" id="CHEBI:59789"/>
        <dbReference type="ChEBI" id="CHEBI:74269"/>
        <dbReference type="ChEBI" id="CHEBI:74513"/>
        <dbReference type="EC" id="2.1.1.216"/>
    </reaction>
</comment>
<keyword evidence="2 9" id="KW-0489">Methyltransferase</keyword>
<dbReference type="NCBIfam" id="NF003331">
    <property type="entry name" value="PRK04338.1-7"/>
    <property type="match status" value="1"/>
</dbReference>
<gene>
    <name evidence="9" type="primary">trm1</name>
    <name evidence="11" type="ORF">J5U23_02535</name>
</gene>
<accession>A0A8F5BQN7</accession>
<proteinExistence type="inferred from homology"/>
<evidence type="ECO:0000313" key="11">
    <source>
        <dbReference type="EMBL" id="QXJ29662.1"/>
    </source>
</evidence>
<dbReference type="InterPro" id="IPR022923">
    <property type="entry name" value="TRM1_arc_bac"/>
</dbReference>
<dbReference type="KEGG" id="sshi:J5U23_02535"/>
<dbReference type="GO" id="GO:0160104">
    <property type="term" value="F:tRNA (guanine(26)-N2)-dimethyltransferase activity"/>
    <property type="evidence" value="ECO:0007669"/>
    <property type="project" value="UniProtKB-UniRule"/>
</dbReference>
<keyword evidence="7 9" id="KW-0862">Zinc</keyword>
<feature type="binding site" evidence="9">
    <location>
        <position position="249"/>
    </location>
    <ligand>
        <name>Zn(2+)</name>
        <dbReference type="ChEBI" id="CHEBI:29105"/>
    </ligand>
</feature>
<evidence type="ECO:0000256" key="3">
    <source>
        <dbReference type="ARBA" id="ARBA00022679"/>
    </source>
</evidence>
<keyword evidence="3 9" id="KW-0808">Transferase</keyword>
<dbReference type="Pfam" id="PF02005">
    <property type="entry name" value="TRM"/>
    <property type="match status" value="1"/>
</dbReference>
<dbReference type="PANTHER" id="PTHR10631">
    <property type="entry name" value="N 2 ,N 2 -DIMETHYLGUANOSINE TRNA METHYLTRANSFERASE"/>
    <property type="match status" value="1"/>
</dbReference>
<dbReference type="OrthoDB" id="372177at2157"/>
<evidence type="ECO:0000256" key="2">
    <source>
        <dbReference type="ARBA" id="ARBA00022603"/>
    </source>
</evidence>
<dbReference type="PANTHER" id="PTHR10631:SF3">
    <property type="entry name" value="TRNA (GUANINE(26)-N(2))-DIMETHYLTRANSFERASE"/>
    <property type="match status" value="1"/>
</dbReference>
<feature type="binding site" evidence="9">
    <location>
        <position position="266"/>
    </location>
    <ligand>
        <name>Zn(2+)</name>
        <dbReference type="ChEBI" id="CHEBI:29105"/>
    </ligand>
</feature>
<dbReference type="NCBIfam" id="TIGR00308">
    <property type="entry name" value="TRM1"/>
    <property type="match status" value="1"/>
</dbReference>
<comment type="similarity">
    <text evidence="9 10">Belongs to the class I-like SAM-binding methyltransferase superfamily. Trm1 family.</text>
</comment>
<evidence type="ECO:0000256" key="4">
    <source>
        <dbReference type="ARBA" id="ARBA00022691"/>
    </source>
</evidence>
<name>A0A8F5BQN7_SACSH</name>
<dbReference type="FunFam" id="3.40.50.150:FF:000272">
    <property type="entry name" value="tRNA (guanine(26)-N(2))-dimethyltransferase"/>
    <property type="match status" value="1"/>
</dbReference>
<dbReference type="RefSeq" id="WP_218266324.1">
    <property type="nucleotide sequence ID" value="NZ_CP077717.1"/>
</dbReference>
<organism evidence="11 12">
    <name type="scientific">Saccharolobus shibatae (strain ATCC 51178 / DSM 5389 / JCM 8931 / NBRC 15437 / B12)</name>
    <name type="common">Sulfolobus shibatae</name>
    <dbReference type="NCBI Taxonomy" id="523848"/>
    <lineage>
        <taxon>Archaea</taxon>
        <taxon>Thermoproteota</taxon>
        <taxon>Thermoprotei</taxon>
        <taxon>Sulfolobales</taxon>
        <taxon>Sulfolobaceae</taxon>
        <taxon>Saccharolobus</taxon>
    </lineage>
</organism>
<keyword evidence="1 9" id="KW-0820">tRNA-binding</keyword>
<dbReference type="HAMAP" id="MF_00290">
    <property type="entry name" value="tRNA_dimethyltr_TRM1"/>
    <property type="match status" value="1"/>
</dbReference>
<feature type="binding site" evidence="9">
    <location>
        <position position="246"/>
    </location>
    <ligand>
        <name>Zn(2+)</name>
        <dbReference type="ChEBI" id="CHEBI:29105"/>
    </ligand>
</feature>
<evidence type="ECO:0000256" key="8">
    <source>
        <dbReference type="ARBA" id="ARBA00022884"/>
    </source>
</evidence>
<dbReference type="PROSITE" id="PS51626">
    <property type="entry name" value="SAM_MT_TRM1"/>
    <property type="match status" value="1"/>
</dbReference>
<evidence type="ECO:0000256" key="9">
    <source>
        <dbReference type="HAMAP-Rule" id="MF_00290"/>
    </source>
</evidence>